<keyword evidence="2" id="KW-1185">Reference proteome</keyword>
<dbReference type="EMBL" id="MDYL01000006">
    <property type="protein sequence ID" value="OQD75695.1"/>
    <property type="molecule type" value="Genomic_DNA"/>
</dbReference>
<comment type="caution">
    <text evidence="1">The sequence shown here is derived from an EMBL/GenBank/DDBJ whole genome shotgun (WGS) entry which is preliminary data.</text>
</comment>
<name>A0A1V6PFA9_PENDC</name>
<dbReference type="OMA" id="TDNEQFH"/>
<accession>A0A1V6PFA9</accession>
<dbReference type="OrthoDB" id="2103397at2759"/>
<reference evidence="2" key="1">
    <citation type="journal article" date="2017" name="Nat. Microbiol.">
        <title>Global analysis of biosynthetic gene clusters reveals vast potential of secondary metabolite production in Penicillium species.</title>
        <authorList>
            <person name="Nielsen J.C."/>
            <person name="Grijseels S."/>
            <person name="Prigent S."/>
            <person name="Ji B."/>
            <person name="Dainat J."/>
            <person name="Nielsen K.F."/>
            <person name="Frisvad J.C."/>
            <person name="Workman M."/>
            <person name="Nielsen J."/>
        </authorList>
    </citation>
    <scope>NUCLEOTIDE SEQUENCE [LARGE SCALE GENOMIC DNA]</scope>
    <source>
        <strain evidence="2">IBT 11843</strain>
    </source>
</reference>
<dbReference type="AlphaFoldDB" id="A0A1V6PFA9"/>
<gene>
    <name evidence="1" type="ORF">PENDEC_c006G03672</name>
</gene>
<sequence>MPPRASPFKRLKDRIMKLIRDRESNRLTDKQFFKEVKTGVQENPTAPVALAAGSLSVSDLEEIFNITRTHDVPSWTTPIPRIRFSSCFEQYFRRVDDLVYGTDNGTNPAITCLRLNMLLVEVSTLVKEYMGLPRGGLHLQLQSHSRWGPFQWRGVTHEINGFADYSLSYGPKEETCVNLCVIEAKTESSLPVGKAQLLTYLAMVRAHRISEGKEDLTVYGIVTDCAYFEFYELNQEGKWFKLVLHTSSASMQQIANVIAEFAIQTAIQSRAQSRQVSPVYYQPRSTRVSGSRFGDETVVD</sequence>
<protein>
    <submittedName>
        <fullName evidence="1">Uncharacterized protein</fullName>
    </submittedName>
</protein>
<organism evidence="1 2">
    <name type="scientific">Penicillium decumbens</name>
    <dbReference type="NCBI Taxonomy" id="69771"/>
    <lineage>
        <taxon>Eukaryota</taxon>
        <taxon>Fungi</taxon>
        <taxon>Dikarya</taxon>
        <taxon>Ascomycota</taxon>
        <taxon>Pezizomycotina</taxon>
        <taxon>Eurotiomycetes</taxon>
        <taxon>Eurotiomycetidae</taxon>
        <taxon>Eurotiales</taxon>
        <taxon>Aspergillaceae</taxon>
        <taxon>Penicillium</taxon>
    </lineage>
</organism>
<dbReference type="Proteomes" id="UP000191522">
    <property type="component" value="Unassembled WGS sequence"/>
</dbReference>
<evidence type="ECO:0000313" key="1">
    <source>
        <dbReference type="EMBL" id="OQD75695.1"/>
    </source>
</evidence>
<dbReference type="STRING" id="69771.A0A1V6PFA9"/>
<proteinExistence type="predicted"/>
<evidence type="ECO:0000313" key="2">
    <source>
        <dbReference type="Proteomes" id="UP000191522"/>
    </source>
</evidence>